<dbReference type="Proteomes" id="UP000034006">
    <property type="component" value="Unassembled WGS sequence"/>
</dbReference>
<dbReference type="AlphaFoldDB" id="A0A0G1HV33"/>
<protein>
    <submittedName>
        <fullName evidence="1">Uncharacterized protein</fullName>
    </submittedName>
</protein>
<organism evidence="1 2">
    <name type="scientific">Candidatus Collierbacteria bacterium GW2011_GWB2_44_22</name>
    <dbReference type="NCBI Taxonomy" id="1618387"/>
    <lineage>
        <taxon>Bacteria</taxon>
        <taxon>Candidatus Collieribacteriota</taxon>
    </lineage>
</organism>
<reference evidence="1 2" key="1">
    <citation type="journal article" date="2015" name="Nature">
        <title>rRNA introns, odd ribosomes, and small enigmatic genomes across a large radiation of phyla.</title>
        <authorList>
            <person name="Brown C.T."/>
            <person name="Hug L.A."/>
            <person name="Thomas B.C."/>
            <person name="Sharon I."/>
            <person name="Castelle C.J."/>
            <person name="Singh A."/>
            <person name="Wilkins M.J."/>
            <person name="Williams K.H."/>
            <person name="Banfield J.F."/>
        </authorList>
    </citation>
    <scope>NUCLEOTIDE SEQUENCE [LARGE SCALE GENOMIC DNA]</scope>
</reference>
<comment type="caution">
    <text evidence="1">The sequence shown here is derived from an EMBL/GenBank/DDBJ whole genome shotgun (WGS) entry which is preliminary data.</text>
</comment>
<sequence>MEKVSQSWVLELLKELRSKTKQTLGIAENESSPMGMVTFEMPSSIWIFEESNPDGSIFEFNPDKKTPCFKCNLKKHPSLRELLARHCPTTDYQITDPWEVGRKKKEKIQKLEAKKAELWKQHEKIADEHDRLADEISKLRRS</sequence>
<gene>
    <name evidence="1" type="ORF">UW44_C0020G0010</name>
</gene>
<proteinExistence type="predicted"/>
<dbReference type="EMBL" id="LCIH01000020">
    <property type="protein sequence ID" value="KKT50986.1"/>
    <property type="molecule type" value="Genomic_DNA"/>
</dbReference>
<accession>A0A0G1HV33</accession>
<evidence type="ECO:0000313" key="1">
    <source>
        <dbReference type="EMBL" id="KKT50986.1"/>
    </source>
</evidence>
<name>A0A0G1HV33_9BACT</name>
<evidence type="ECO:0000313" key="2">
    <source>
        <dbReference type="Proteomes" id="UP000034006"/>
    </source>
</evidence>